<dbReference type="Pfam" id="PF26559">
    <property type="entry name" value="DUF8184"/>
    <property type="match status" value="1"/>
</dbReference>
<dbReference type="EMBL" id="PQSP01000013">
    <property type="protein sequence ID" value="RUS65440.1"/>
    <property type="molecule type" value="Genomic_DNA"/>
</dbReference>
<keyword evidence="2" id="KW-1185">Reference proteome</keyword>
<evidence type="ECO:0000313" key="2">
    <source>
        <dbReference type="Proteomes" id="UP000286947"/>
    </source>
</evidence>
<evidence type="ECO:0000313" key="1">
    <source>
        <dbReference type="EMBL" id="RUS65440.1"/>
    </source>
</evidence>
<organism evidence="1 2">
    <name type="scientific">Saezia sanguinis</name>
    <dbReference type="NCBI Taxonomy" id="1965230"/>
    <lineage>
        <taxon>Bacteria</taxon>
        <taxon>Pseudomonadati</taxon>
        <taxon>Pseudomonadota</taxon>
        <taxon>Betaproteobacteria</taxon>
        <taxon>Burkholderiales</taxon>
        <taxon>Saeziaceae</taxon>
        <taxon>Saezia</taxon>
    </lineage>
</organism>
<reference evidence="1 2" key="1">
    <citation type="submission" date="2018-01" db="EMBL/GenBank/DDBJ databases">
        <title>Saezia sanguinis gen. nov., sp. nov., in the order Burkholderiales isolated from human blood.</title>
        <authorList>
            <person name="Medina-Pascual M.J."/>
            <person name="Valdezate S."/>
            <person name="Monzon S."/>
            <person name="Cuesta I."/>
            <person name="Carrasco G."/>
            <person name="Villalon P."/>
            <person name="Saez-Nieto J.A."/>
        </authorList>
    </citation>
    <scope>NUCLEOTIDE SEQUENCE [LARGE SCALE GENOMIC DNA]</scope>
    <source>
        <strain evidence="1 2">CNM695-12</strain>
    </source>
</reference>
<name>A0A433S9P1_9BURK</name>
<sequence length="198" mass="22242">MHEMNLKEMTFEYHPAAGELHFSVGKALVYRRGQSGLMLDNNPFGTPELTPVTQLKMLQDPVRLAYESIVKGGKSQFLAKANYTCDELIFPHIESAHCQGVQLPAGGDDKISMEFEGGALSRMMVAKNGAGSDDGIYIFREENKLYYLQKNPKRRLLVSRLSFEEGFFRMQTDAGDIAWRAHLCPFVSEIVADVLNTM</sequence>
<gene>
    <name evidence="1" type="ORF">CUZ56_03022</name>
</gene>
<comment type="caution">
    <text evidence="1">The sequence shown here is derived from an EMBL/GenBank/DDBJ whole genome shotgun (WGS) entry which is preliminary data.</text>
</comment>
<dbReference type="AlphaFoldDB" id="A0A433S9P1"/>
<proteinExistence type="predicted"/>
<accession>A0A433S9P1</accession>
<dbReference type="InterPro" id="IPR058497">
    <property type="entry name" value="DUF8184"/>
</dbReference>
<dbReference type="RefSeq" id="WP_126981175.1">
    <property type="nucleotide sequence ID" value="NZ_PQSP01000013.1"/>
</dbReference>
<dbReference type="OrthoDB" id="4301277at2"/>
<protein>
    <submittedName>
        <fullName evidence="1">Uncharacterized protein</fullName>
    </submittedName>
</protein>
<dbReference type="Proteomes" id="UP000286947">
    <property type="component" value="Unassembled WGS sequence"/>
</dbReference>